<proteinExistence type="predicted"/>
<comment type="caution">
    <text evidence="1">The sequence shown here is derived from an EMBL/GenBank/DDBJ whole genome shotgun (WGS) entry which is preliminary data.</text>
</comment>
<accession>A0A498HNC5</accession>
<evidence type="ECO:0000313" key="1">
    <source>
        <dbReference type="EMBL" id="RXH70907.1"/>
    </source>
</evidence>
<name>A0A498HNC5_MALDO</name>
<sequence>MISSHVMGLAEWFMNCGRLLGFLGELKVRAHDFGFRKEKLWVVCPNSLHGALSLCSVILKRKHEAAAMER</sequence>
<evidence type="ECO:0000313" key="2">
    <source>
        <dbReference type="Proteomes" id="UP000290289"/>
    </source>
</evidence>
<dbReference type="AlphaFoldDB" id="A0A498HNC5"/>
<keyword evidence="2" id="KW-1185">Reference proteome</keyword>
<gene>
    <name evidence="1" type="ORF">DVH24_015529</name>
</gene>
<dbReference type="EMBL" id="RDQH01000342">
    <property type="protein sequence ID" value="RXH70907.1"/>
    <property type="molecule type" value="Genomic_DNA"/>
</dbReference>
<protein>
    <submittedName>
        <fullName evidence="1">Uncharacterized protein</fullName>
    </submittedName>
</protein>
<organism evidence="1 2">
    <name type="scientific">Malus domestica</name>
    <name type="common">Apple</name>
    <name type="synonym">Pyrus malus</name>
    <dbReference type="NCBI Taxonomy" id="3750"/>
    <lineage>
        <taxon>Eukaryota</taxon>
        <taxon>Viridiplantae</taxon>
        <taxon>Streptophyta</taxon>
        <taxon>Embryophyta</taxon>
        <taxon>Tracheophyta</taxon>
        <taxon>Spermatophyta</taxon>
        <taxon>Magnoliopsida</taxon>
        <taxon>eudicotyledons</taxon>
        <taxon>Gunneridae</taxon>
        <taxon>Pentapetalae</taxon>
        <taxon>rosids</taxon>
        <taxon>fabids</taxon>
        <taxon>Rosales</taxon>
        <taxon>Rosaceae</taxon>
        <taxon>Amygdaloideae</taxon>
        <taxon>Maleae</taxon>
        <taxon>Malus</taxon>
    </lineage>
</organism>
<dbReference type="Proteomes" id="UP000290289">
    <property type="component" value="Chromosome 16"/>
</dbReference>
<reference evidence="1 2" key="1">
    <citation type="submission" date="2018-10" db="EMBL/GenBank/DDBJ databases">
        <title>A high-quality apple genome assembly.</title>
        <authorList>
            <person name="Hu J."/>
        </authorList>
    </citation>
    <scope>NUCLEOTIDE SEQUENCE [LARGE SCALE GENOMIC DNA]</scope>
    <source>
        <strain evidence="2">cv. HFTH1</strain>
        <tissue evidence="1">Young leaf</tissue>
    </source>
</reference>